<dbReference type="Pfam" id="PF12840">
    <property type="entry name" value="HTH_20"/>
    <property type="match status" value="1"/>
</dbReference>
<evidence type="ECO:0000313" key="6">
    <source>
        <dbReference type="Proteomes" id="UP000244755"/>
    </source>
</evidence>
<dbReference type="NCBIfam" id="NF033788">
    <property type="entry name" value="HTH_metalloreg"/>
    <property type="match status" value="1"/>
</dbReference>
<dbReference type="SMART" id="SM00418">
    <property type="entry name" value="HTH_ARSR"/>
    <property type="match status" value="1"/>
</dbReference>
<evidence type="ECO:0000256" key="2">
    <source>
        <dbReference type="ARBA" id="ARBA00023125"/>
    </source>
</evidence>
<dbReference type="PRINTS" id="PR00778">
    <property type="entry name" value="HTHARSR"/>
</dbReference>
<dbReference type="InterPro" id="IPR036390">
    <property type="entry name" value="WH_DNA-bd_sf"/>
</dbReference>
<evidence type="ECO:0000313" key="5">
    <source>
        <dbReference type="EMBL" id="AWB22060.1"/>
    </source>
</evidence>
<dbReference type="PROSITE" id="PS50987">
    <property type="entry name" value="HTH_ARSR_2"/>
    <property type="match status" value="1"/>
</dbReference>
<dbReference type="Proteomes" id="UP000244755">
    <property type="component" value="Chromosome 1"/>
</dbReference>
<protein>
    <submittedName>
        <fullName evidence="5">Transcriptional regulator</fullName>
    </submittedName>
</protein>
<evidence type="ECO:0000259" key="4">
    <source>
        <dbReference type="PROSITE" id="PS50987"/>
    </source>
</evidence>
<proteinExistence type="predicted"/>
<dbReference type="Gene3D" id="1.10.10.10">
    <property type="entry name" value="Winged helix-like DNA-binding domain superfamily/Winged helix DNA-binding domain"/>
    <property type="match status" value="1"/>
</dbReference>
<dbReference type="SUPFAM" id="SSF46785">
    <property type="entry name" value="Winged helix' DNA-binding domain"/>
    <property type="match status" value="1"/>
</dbReference>
<dbReference type="CDD" id="cd00090">
    <property type="entry name" value="HTH_ARSR"/>
    <property type="match status" value="1"/>
</dbReference>
<keyword evidence="6" id="KW-1185">Reference proteome</keyword>
<sequence length="136" mass="13952">MLDEAGALAALMALAQETRLRIVRTLLHALPEGIPAGRLAAAVGCAPSTLTFHLRQLQEAGLVESRRQGALVIYSARPAGVTGLTDYLTQSCCGGRPEACLPVPAPRCGDAASPQPQAAAYDATHALDAPAGTGRP</sequence>
<feature type="domain" description="HTH arsR-type" evidence="4">
    <location>
        <begin position="1"/>
        <end position="96"/>
    </location>
</feature>
<gene>
    <name evidence="5" type="ORF">DA075_14955</name>
</gene>
<dbReference type="GO" id="GO:0003677">
    <property type="term" value="F:DNA binding"/>
    <property type="evidence" value="ECO:0007669"/>
    <property type="project" value="UniProtKB-KW"/>
</dbReference>
<evidence type="ECO:0000256" key="1">
    <source>
        <dbReference type="ARBA" id="ARBA00023015"/>
    </source>
</evidence>
<dbReference type="AlphaFoldDB" id="A0A2R4WKK7"/>
<keyword evidence="2" id="KW-0238">DNA-binding</keyword>
<evidence type="ECO:0000256" key="3">
    <source>
        <dbReference type="ARBA" id="ARBA00023163"/>
    </source>
</evidence>
<dbReference type="InterPro" id="IPR001845">
    <property type="entry name" value="HTH_ArsR_DNA-bd_dom"/>
</dbReference>
<dbReference type="EMBL" id="CP028843">
    <property type="protein sequence ID" value="AWB22060.1"/>
    <property type="molecule type" value="Genomic_DNA"/>
</dbReference>
<dbReference type="InterPro" id="IPR036388">
    <property type="entry name" value="WH-like_DNA-bd_sf"/>
</dbReference>
<dbReference type="PANTHER" id="PTHR43132">
    <property type="entry name" value="ARSENICAL RESISTANCE OPERON REPRESSOR ARSR-RELATED"/>
    <property type="match status" value="1"/>
</dbReference>
<accession>A0A2R4WKK7</accession>
<name>A0A2R4WKK7_9HYPH</name>
<dbReference type="RefSeq" id="WP_099953901.1">
    <property type="nucleotide sequence ID" value="NZ_CP028843.1"/>
</dbReference>
<organism evidence="5 6">
    <name type="scientific">Methylobacterium currus</name>
    <dbReference type="NCBI Taxonomy" id="2051553"/>
    <lineage>
        <taxon>Bacteria</taxon>
        <taxon>Pseudomonadati</taxon>
        <taxon>Pseudomonadota</taxon>
        <taxon>Alphaproteobacteria</taxon>
        <taxon>Hyphomicrobiales</taxon>
        <taxon>Methylobacteriaceae</taxon>
        <taxon>Methylobacterium</taxon>
    </lineage>
</organism>
<dbReference type="GO" id="GO:0003700">
    <property type="term" value="F:DNA-binding transcription factor activity"/>
    <property type="evidence" value="ECO:0007669"/>
    <property type="project" value="InterPro"/>
</dbReference>
<dbReference type="InterPro" id="IPR011991">
    <property type="entry name" value="ArsR-like_HTH"/>
</dbReference>
<dbReference type="KEGG" id="mee:DA075_14955"/>
<reference evidence="5 6" key="1">
    <citation type="submission" date="2018-04" db="EMBL/GenBank/DDBJ databases">
        <title>Methylobacterium sp. PR1016A genome.</title>
        <authorList>
            <person name="Park W."/>
        </authorList>
    </citation>
    <scope>NUCLEOTIDE SEQUENCE [LARGE SCALE GENOMIC DNA]</scope>
    <source>
        <strain evidence="5 6">PR1016A</strain>
    </source>
</reference>
<dbReference type="OrthoDB" id="9804742at2"/>
<keyword evidence="1" id="KW-0805">Transcription regulation</keyword>
<dbReference type="PANTHER" id="PTHR43132:SF2">
    <property type="entry name" value="ARSENICAL RESISTANCE OPERON REPRESSOR ARSR-RELATED"/>
    <property type="match status" value="1"/>
</dbReference>
<keyword evidence="3" id="KW-0804">Transcription</keyword>
<dbReference type="InterPro" id="IPR051011">
    <property type="entry name" value="Metal_resp_trans_reg"/>
</dbReference>